<dbReference type="InterPro" id="IPR007219">
    <property type="entry name" value="XnlR_reg_dom"/>
</dbReference>
<keyword evidence="4" id="KW-0238">DNA-binding</keyword>
<feature type="region of interest" description="Disordered" evidence="7">
    <location>
        <begin position="61"/>
        <end position="102"/>
    </location>
</feature>
<keyword evidence="5" id="KW-0804">Transcription</keyword>
<dbReference type="PROSITE" id="PS00463">
    <property type="entry name" value="ZN2_CY6_FUNGAL_1"/>
    <property type="match status" value="1"/>
</dbReference>
<feature type="compositionally biased region" description="Polar residues" evidence="7">
    <location>
        <begin position="66"/>
        <end position="102"/>
    </location>
</feature>
<dbReference type="Gene3D" id="4.10.240.10">
    <property type="entry name" value="Zn(2)-C6 fungal-type DNA-binding domain"/>
    <property type="match status" value="1"/>
</dbReference>
<accession>A0A9N9YYC6</accession>
<name>A0A9N9YYC6_9HYPO</name>
<sequence length="725" mass="81101">MQPERRKSRRTANACISCRQSKIKCSGDEPCSNCKRRLITCRFTDGGNKVVVSEKYLQELRKQAQDHGQSQPRHQPFSPGQPSPVSQAESMSRPSNETSFGSILESHTTPLEAIQVDVSPETTTPHDQLEIFTNPFALPSTIIKNTHKNRRHWIWLAPSSTWSFNVRLSVAMTDKLQFRLENSPPSAIGADVYPLKWRSLPDDILPDISGIPSIDRALYLFNTVKFHIGHHYQFIDDQTFLQNLNEFYYGNAQEKALELRLWFVQFLIVLAFGSAFLSRAKNRNEPPGAAYFVRAMELLPDLGSLWKDSLLAVEVLALAGLYLYSIGHRESANVYLGQALRIAQLEGLHTRLPESELGHETVERCRRLWWTLYIMDRHFSTSLGIPMSTTDSDISALINSSATGSQEDTILNLQVKLSHLTSVILRTIYATAKTELGAFLEKTKSILHTLAGHAQEIEEIIHAKFHNSVAAMSQGTRHITLLYHQCVILATRPLLLSVLKERLEKLGRADEDWQGFFELTTRLITTSIKSATKTIQILSEDDNQTDVFLPFDLEFIYGAALHMVMASSLFPGVTDGQGYVQQAHSIFDDMTSKGNKLAHGHRAELAHLETLFQELTRQSEQQGLETLTLRAPDGSEYDNFASQQASLGPEIDPALVMASVPPSIGMPLSIGGDMPPSPTSGTTQPLTNMEFLDNIGISSFDFFDIVDQLGQSEMENSDILDPQLM</sequence>
<dbReference type="GO" id="GO:0043565">
    <property type="term" value="F:sequence-specific DNA binding"/>
    <property type="evidence" value="ECO:0007669"/>
    <property type="project" value="TreeGrafter"/>
</dbReference>
<dbReference type="Pfam" id="PF00172">
    <property type="entry name" value="Zn_clus"/>
    <property type="match status" value="1"/>
</dbReference>
<evidence type="ECO:0000256" key="3">
    <source>
        <dbReference type="ARBA" id="ARBA00023015"/>
    </source>
</evidence>
<dbReference type="InterPro" id="IPR051711">
    <property type="entry name" value="Stress_Response_Reg"/>
</dbReference>
<evidence type="ECO:0000313" key="9">
    <source>
        <dbReference type="EMBL" id="CAH0045464.1"/>
    </source>
</evidence>
<dbReference type="EMBL" id="CABFOC020000011">
    <property type="protein sequence ID" value="CAH0045464.1"/>
    <property type="molecule type" value="Genomic_DNA"/>
</dbReference>
<feature type="domain" description="Zn(2)-C6 fungal-type" evidence="8">
    <location>
        <begin position="14"/>
        <end position="43"/>
    </location>
</feature>
<dbReference type="PANTHER" id="PTHR47540:SF6">
    <property type="entry name" value="ZN(II)2CYS6 TRANSCRIPTION FACTOR (EUROFUNG)"/>
    <property type="match status" value="1"/>
</dbReference>
<reference evidence="10" key="1">
    <citation type="submission" date="2019-06" db="EMBL/GenBank/DDBJ databases">
        <authorList>
            <person name="Broberg M."/>
        </authorList>
    </citation>
    <scope>NUCLEOTIDE SEQUENCE [LARGE SCALE GENOMIC DNA]</scope>
</reference>
<dbReference type="GO" id="GO:0000981">
    <property type="term" value="F:DNA-binding transcription factor activity, RNA polymerase II-specific"/>
    <property type="evidence" value="ECO:0007669"/>
    <property type="project" value="InterPro"/>
</dbReference>
<dbReference type="InterPro" id="IPR036864">
    <property type="entry name" value="Zn2-C6_fun-type_DNA-bd_sf"/>
</dbReference>
<dbReference type="Proteomes" id="UP000775872">
    <property type="component" value="Unassembled WGS sequence"/>
</dbReference>
<dbReference type="AlphaFoldDB" id="A0A9N9YYC6"/>
<dbReference type="SUPFAM" id="SSF57701">
    <property type="entry name" value="Zn2/Cys6 DNA-binding domain"/>
    <property type="match status" value="1"/>
</dbReference>
<dbReference type="InterPro" id="IPR001138">
    <property type="entry name" value="Zn2Cys6_DnaBD"/>
</dbReference>
<evidence type="ECO:0000256" key="7">
    <source>
        <dbReference type="SAM" id="MobiDB-lite"/>
    </source>
</evidence>
<dbReference type="GO" id="GO:0005634">
    <property type="term" value="C:nucleus"/>
    <property type="evidence" value="ECO:0007669"/>
    <property type="project" value="UniProtKB-SubCell"/>
</dbReference>
<dbReference type="OrthoDB" id="3266505at2759"/>
<reference evidence="9 10" key="2">
    <citation type="submission" date="2021-10" db="EMBL/GenBank/DDBJ databases">
        <authorList>
            <person name="Piombo E."/>
        </authorList>
    </citation>
    <scope>NUCLEOTIDE SEQUENCE [LARGE SCALE GENOMIC DNA]</scope>
</reference>
<comment type="subcellular location">
    <subcellularLocation>
        <location evidence="1">Nucleus</location>
    </subcellularLocation>
</comment>
<evidence type="ECO:0000256" key="6">
    <source>
        <dbReference type="ARBA" id="ARBA00023242"/>
    </source>
</evidence>
<keyword evidence="3" id="KW-0805">Transcription regulation</keyword>
<keyword evidence="2" id="KW-0479">Metal-binding</keyword>
<evidence type="ECO:0000256" key="5">
    <source>
        <dbReference type="ARBA" id="ARBA00023163"/>
    </source>
</evidence>
<keyword evidence="6" id="KW-0539">Nucleus</keyword>
<dbReference type="PANTHER" id="PTHR47540">
    <property type="entry name" value="THIAMINE REPRESSIBLE GENES REGULATORY PROTEIN THI5"/>
    <property type="match status" value="1"/>
</dbReference>
<dbReference type="GO" id="GO:0008270">
    <property type="term" value="F:zinc ion binding"/>
    <property type="evidence" value="ECO:0007669"/>
    <property type="project" value="InterPro"/>
</dbReference>
<comment type="caution">
    <text evidence="9">The sequence shown here is derived from an EMBL/GenBank/DDBJ whole genome shotgun (WGS) entry which is preliminary data.</text>
</comment>
<organism evidence="9 10">
    <name type="scientific">Clonostachys solani</name>
    <dbReference type="NCBI Taxonomy" id="160281"/>
    <lineage>
        <taxon>Eukaryota</taxon>
        <taxon>Fungi</taxon>
        <taxon>Dikarya</taxon>
        <taxon>Ascomycota</taxon>
        <taxon>Pezizomycotina</taxon>
        <taxon>Sordariomycetes</taxon>
        <taxon>Hypocreomycetidae</taxon>
        <taxon>Hypocreales</taxon>
        <taxon>Bionectriaceae</taxon>
        <taxon>Clonostachys</taxon>
    </lineage>
</organism>
<evidence type="ECO:0000256" key="2">
    <source>
        <dbReference type="ARBA" id="ARBA00022723"/>
    </source>
</evidence>
<dbReference type="GO" id="GO:0045944">
    <property type="term" value="P:positive regulation of transcription by RNA polymerase II"/>
    <property type="evidence" value="ECO:0007669"/>
    <property type="project" value="TreeGrafter"/>
</dbReference>
<keyword evidence="10" id="KW-1185">Reference proteome</keyword>
<protein>
    <recommendedName>
        <fullName evidence="8">Zn(2)-C6 fungal-type domain-containing protein</fullName>
    </recommendedName>
</protein>
<dbReference type="SMART" id="SM00066">
    <property type="entry name" value="GAL4"/>
    <property type="match status" value="1"/>
</dbReference>
<dbReference type="SMART" id="SM00906">
    <property type="entry name" value="Fungal_trans"/>
    <property type="match status" value="1"/>
</dbReference>
<evidence type="ECO:0000259" key="8">
    <source>
        <dbReference type="PROSITE" id="PS50048"/>
    </source>
</evidence>
<evidence type="ECO:0000256" key="1">
    <source>
        <dbReference type="ARBA" id="ARBA00004123"/>
    </source>
</evidence>
<dbReference type="CDD" id="cd12148">
    <property type="entry name" value="fungal_TF_MHR"/>
    <property type="match status" value="1"/>
</dbReference>
<dbReference type="PROSITE" id="PS50048">
    <property type="entry name" value="ZN2_CY6_FUNGAL_2"/>
    <property type="match status" value="1"/>
</dbReference>
<dbReference type="Pfam" id="PF04082">
    <property type="entry name" value="Fungal_trans"/>
    <property type="match status" value="1"/>
</dbReference>
<gene>
    <name evidence="9" type="ORF">CSOL1703_00011215</name>
</gene>
<proteinExistence type="predicted"/>
<evidence type="ECO:0000313" key="10">
    <source>
        <dbReference type="Proteomes" id="UP000775872"/>
    </source>
</evidence>
<dbReference type="CDD" id="cd00067">
    <property type="entry name" value="GAL4"/>
    <property type="match status" value="1"/>
</dbReference>
<evidence type="ECO:0000256" key="4">
    <source>
        <dbReference type="ARBA" id="ARBA00023125"/>
    </source>
</evidence>
<dbReference type="GO" id="GO:0006351">
    <property type="term" value="P:DNA-templated transcription"/>
    <property type="evidence" value="ECO:0007669"/>
    <property type="project" value="InterPro"/>
</dbReference>